<feature type="domain" description="PIN" evidence="9">
    <location>
        <begin position="3"/>
        <end position="125"/>
    </location>
</feature>
<keyword evidence="2 8" id="KW-1277">Toxin-antitoxin system</keyword>
<dbReference type="Pfam" id="PF01850">
    <property type="entry name" value="PIN"/>
    <property type="match status" value="1"/>
</dbReference>
<dbReference type="HAMAP" id="MF_00265">
    <property type="entry name" value="VapC_Nob1"/>
    <property type="match status" value="1"/>
</dbReference>
<dbReference type="SUPFAM" id="SSF88723">
    <property type="entry name" value="PIN domain-like"/>
    <property type="match status" value="1"/>
</dbReference>
<dbReference type="GO" id="GO:0004540">
    <property type="term" value="F:RNA nuclease activity"/>
    <property type="evidence" value="ECO:0007669"/>
    <property type="project" value="InterPro"/>
</dbReference>
<dbReference type="InterPro" id="IPR050556">
    <property type="entry name" value="Type_II_TA_system_RNase"/>
</dbReference>
<dbReference type="InterPro" id="IPR002716">
    <property type="entry name" value="PIN_dom"/>
</dbReference>
<feature type="binding site" evidence="8">
    <location>
        <position position="6"/>
    </location>
    <ligand>
        <name>Mg(2+)</name>
        <dbReference type="ChEBI" id="CHEBI:18420"/>
    </ligand>
</feature>
<name>A0A367RQ23_9NOSO</name>
<dbReference type="GO" id="GO:0016787">
    <property type="term" value="F:hydrolase activity"/>
    <property type="evidence" value="ECO:0007669"/>
    <property type="project" value="UniProtKB-KW"/>
</dbReference>
<organism evidence="10 11">
    <name type="scientific">Nostoc minutum NIES-26</name>
    <dbReference type="NCBI Taxonomy" id="1844469"/>
    <lineage>
        <taxon>Bacteria</taxon>
        <taxon>Bacillati</taxon>
        <taxon>Cyanobacteriota</taxon>
        <taxon>Cyanophyceae</taxon>
        <taxon>Nostocales</taxon>
        <taxon>Nostocaceae</taxon>
        <taxon>Nostoc</taxon>
    </lineage>
</organism>
<dbReference type="AlphaFoldDB" id="A0A367RQ23"/>
<comment type="similarity">
    <text evidence="7 8">Belongs to the PINc/VapC protein family.</text>
</comment>
<dbReference type="InterPro" id="IPR029060">
    <property type="entry name" value="PIN-like_dom_sf"/>
</dbReference>
<dbReference type="InterPro" id="IPR022907">
    <property type="entry name" value="VapC_family"/>
</dbReference>
<comment type="cofactor">
    <cofactor evidence="1 8">
        <name>Mg(2+)</name>
        <dbReference type="ChEBI" id="CHEBI:18420"/>
    </cofactor>
</comment>
<dbReference type="Gene3D" id="3.40.50.1010">
    <property type="entry name" value="5'-nuclease"/>
    <property type="match status" value="1"/>
</dbReference>
<dbReference type="Proteomes" id="UP000252107">
    <property type="component" value="Unassembled WGS sequence"/>
</dbReference>
<keyword evidence="4 8" id="KW-0479">Metal-binding</keyword>
<evidence type="ECO:0000256" key="5">
    <source>
        <dbReference type="ARBA" id="ARBA00022801"/>
    </source>
</evidence>
<protein>
    <recommendedName>
        <fullName evidence="8">Ribonuclease VapC</fullName>
        <shortName evidence="8">RNase VapC</shortName>
        <ecNumber evidence="8">3.1.-.-</ecNumber>
    </recommendedName>
    <alternativeName>
        <fullName evidence="8">Toxin VapC</fullName>
    </alternativeName>
</protein>
<dbReference type="PANTHER" id="PTHR33653">
    <property type="entry name" value="RIBONUCLEASE VAPC2"/>
    <property type="match status" value="1"/>
</dbReference>
<evidence type="ECO:0000256" key="1">
    <source>
        <dbReference type="ARBA" id="ARBA00001946"/>
    </source>
</evidence>
<dbReference type="GO" id="GO:0090729">
    <property type="term" value="F:toxin activity"/>
    <property type="evidence" value="ECO:0007669"/>
    <property type="project" value="UniProtKB-KW"/>
</dbReference>
<keyword evidence="6 8" id="KW-0460">Magnesium</keyword>
<evidence type="ECO:0000256" key="8">
    <source>
        <dbReference type="HAMAP-Rule" id="MF_00265"/>
    </source>
</evidence>
<dbReference type="CDD" id="cd18745">
    <property type="entry name" value="PIN_VapC4-5_FitB-like"/>
    <property type="match status" value="1"/>
</dbReference>
<keyword evidence="8" id="KW-0800">Toxin</keyword>
<keyword evidence="3 8" id="KW-0540">Nuclease</keyword>
<reference evidence="10" key="1">
    <citation type="submission" date="2016-04" db="EMBL/GenBank/DDBJ databases">
        <authorList>
            <person name="Tabuchi Yagui T.R."/>
        </authorList>
    </citation>
    <scope>NUCLEOTIDE SEQUENCE [LARGE SCALE GENOMIC DNA]</scope>
    <source>
        <strain evidence="10">NIES-26</strain>
    </source>
</reference>
<dbReference type="EC" id="3.1.-.-" evidence="8"/>
<feature type="binding site" evidence="8">
    <location>
        <position position="98"/>
    </location>
    <ligand>
        <name>Mg(2+)</name>
        <dbReference type="ChEBI" id="CHEBI:18420"/>
    </ligand>
</feature>
<dbReference type="EMBL" id="LXQD01000097">
    <property type="protein sequence ID" value="RCJ38648.1"/>
    <property type="molecule type" value="Genomic_DNA"/>
</dbReference>
<comment type="function">
    <text evidence="8">Toxic component of a toxin-antitoxin (TA) system. An RNase.</text>
</comment>
<keyword evidence="5 8" id="KW-0378">Hydrolase</keyword>
<accession>A0A367RQ23</accession>
<evidence type="ECO:0000256" key="7">
    <source>
        <dbReference type="ARBA" id="ARBA00038093"/>
    </source>
</evidence>
<dbReference type="PANTHER" id="PTHR33653:SF1">
    <property type="entry name" value="RIBONUCLEASE VAPC2"/>
    <property type="match status" value="1"/>
</dbReference>
<evidence type="ECO:0000313" key="10">
    <source>
        <dbReference type="EMBL" id="RCJ38648.1"/>
    </source>
</evidence>
<evidence type="ECO:0000256" key="4">
    <source>
        <dbReference type="ARBA" id="ARBA00022723"/>
    </source>
</evidence>
<dbReference type="GO" id="GO:0000287">
    <property type="term" value="F:magnesium ion binding"/>
    <property type="evidence" value="ECO:0007669"/>
    <property type="project" value="UniProtKB-UniRule"/>
</dbReference>
<gene>
    <name evidence="8" type="primary">vapC</name>
    <name evidence="10" type="ORF">A6770_39685</name>
</gene>
<evidence type="ECO:0000256" key="6">
    <source>
        <dbReference type="ARBA" id="ARBA00022842"/>
    </source>
</evidence>
<proteinExistence type="inferred from homology"/>
<evidence type="ECO:0000256" key="2">
    <source>
        <dbReference type="ARBA" id="ARBA00022649"/>
    </source>
</evidence>
<keyword evidence="11" id="KW-1185">Reference proteome</keyword>
<evidence type="ECO:0000259" key="9">
    <source>
        <dbReference type="Pfam" id="PF01850"/>
    </source>
</evidence>
<comment type="caution">
    <text evidence="10">The sequence shown here is derived from an EMBL/GenBank/DDBJ whole genome shotgun (WGS) entry which is preliminary data.</text>
</comment>
<evidence type="ECO:0000313" key="11">
    <source>
        <dbReference type="Proteomes" id="UP000252107"/>
    </source>
</evidence>
<sequence>MTYLLDTNVCIRLLNNSSQTVTTRLAQQQPKDIYLCTVVQMELYYGAYRSTQTERNLALLERFFSQFAVLLLDPAAAKVAGRIRSELAASGTPIGPSDLLIAAIALVNNLTLVTHNTREFGRVSRLLIEDWEQGQ</sequence>
<evidence type="ECO:0000256" key="3">
    <source>
        <dbReference type="ARBA" id="ARBA00022722"/>
    </source>
</evidence>